<proteinExistence type="predicted"/>
<name>A0A0V1MT88_9BILA</name>
<evidence type="ECO:0000313" key="1">
    <source>
        <dbReference type="EMBL" id="KRZ75014.1"/>
    </source>
</evidence>
<sequence length="86" mass="10203">MRTTLEALLRFRLHWITVHDVSKMFLQFVLHVKHCGIPYFFVDYHDDNICIYRFTLGVSFHHAELTSRSLPDIALLIRNNICVDDI</sequence>
<accession>A0A0V1MT88</accession>
<gene>
    <name evidence="1" type="ORF">T10_9416</name>
</gene>
<organism evidence="1 2">
    <name type="scientific">Trichinella papuae</name>
    <dbReference type="NCBI Taxonomy" id="268474"/>
    <lineage>
        <taxon>Eukaryota</taxon>
        <taxon>Metazoa</taxon>
        <taxon>Ecdysozoa</taxon>
        <taxon>Nematoda</taxon>
        <taxon>Enoplea</taxon>
        <taxon>Dorylaimia</taxon>
        <taxon>Trichinellida</taxon>
        <taxon>Trichinellidae</taxon>
        <taxon>Trichinella</taxon>
    </lineage>
</organism>
<dbReference type="AlphaFoldDB" id="A0A0V1MT88"/>
<reference evidence="1 2" key="1">
    <citation type="submission" date="2015-01" db="EMBL/GenBank/DDBJ databases">
        <title>Evolution of Trichinella species and genotypes.</title>
        <authorList>
            <person name="Korhonen P.K."/>
            <person name="Edoardo P."/>
            <person name="Giuseppe L.R."/>
            <person name="Gasser R.B."/>
        </authorList>
    </citation>
    <scope>NUCLEOTIDE SEQUENCE [LARGE SCALE GENOMIC DNA]</scope>
    <source>
        <strain evidence="1">ISS1980</strain>
    </source>
</reference>
<comment type="caution">
    <text evidence="1">The sequence shown here is derived from an EMBL/GenBank/DDBJ whole genome shotgun (WGS) entry which is preliminary data.</text>
</comment>
<protein>
    <submittedName>
        <fullName evidence="1">Uncharacterized protein</fullName>
    </submittedName>
</protein>
<dbReference type="EMBL" id="JYDO01000043">
    <property type="protein sequence ID" value="KRZ75014.1"/>
    <property type="molecule type" value="Genomic_DNA"/>
</dbReference>
<keyword evidence="2" id="KW-1185">Reference proteome</keyword>
<evidence type="ECO:0000313" key="2">
    <source>
        <dbReference type="Proteomes" id="UP000054843"/>
    </source>
</evidence>
<dbReference type="Proteomes" id="UP000054843">
    <property type="component" value="Unassembled WGS sequence"/>
</dbReference>